<evidence type="ECO:0000313" key="2">
    <source>
        <dbReference type="EMBL" id="UTT44110.1"/>
    </source>
</evidence>
<evidence type="ECO:0008006" key="4">
    <source>
        <dbReference type="Google" id="ProtNLM"/>
    </source>
</evidence>
<evidence type="ECO:0000313" key="3">
    <source>
        <dbReference type="Proteomes" id="UP001060325"/>
    </source>
</evidence>
<evidence type="ECO:0000256" key="1">
    <source>
        <dbReference type="SAM" id="Phobius"/>
    </source>
</evidence>
<keyword evidence="1" id="KW-0472">Membrane</keyword>
<feature type="transmembrane region" description="Helical" evidence="1">
    <location>
        <begin position="27"/>
        <end position="49"/>
    </location>
</feature>
<feature type="transmembrane region" description="Helical" evidence="1">
    <location>
        <begin position="99"/>
        <end position="117"/>
    </location>
</feature>
<protein>
    <recommendedName>
        <fullName evidence="4">Amino acid permease</fullName>
    </recommendedName>
</protein>
<gene>
    <name evidence="2" type="ORF">NMQ00_06310</name>
</gene>
<proteinExistence type="predicted"/>
<feature type="transmembrane region" description="Helical" evidence="1">
    <location>
        <begin position="55"/>
        <end position="79"/>
    </location>
</feature>
<reference evidence="2" key="1">
    <citation type="submission" date="2022-07" db="EMBL/GenBank/DDBJ databases">
        <title>Complete genome of CX2.</title>
        <authorList>
            <person name="Cao G."/>
        </authorList>
    </citation>
    <scope>NUCLEOTIDE SEQUENCE</scope>
    <source>
        <strain evidence="2">CX2</strain>
    </source>
</reference>
<keyword evidence="3" id="KW-1185">Reference proteome</keyword>
<feature type="transmembrane region" description="Helical" evidence="1">
    <location>
        <begin position="123"/>
        <end position="142"/>
    </location>
</feature>
<dbReference type="EMBL" id="CP101462">
    <property type="protein sequence ID" value="UTT44110.1"/>
    <property type="molecule type" value="Genomic_DNA"/>
</dbReference>
<name>A0ABY5FRG1_9BACL</name>
<keyword evidence="1" id="KW-1133">Transmembrane helix</keyword>
<keyword evidence="1" id="KW-0812">Transmembrane</keyword>
<dbReference type="Proteomes" id="UP001060325">
    <property type="component" value="Chromosome"/>
</dbReference>
<accession>A0ABY5FRG1</accession>
<dbReference type="RefSeq" id="WP_255178395.1">
    <property type="nucleotide sequence ID" value="NZ_CP101462.1"/>
</dbReference>
<sequence length="158" mass="18527">MLKTTSQFLRHSLYPTKQALRLRLAPLHAYMLASLILTLVVTLLDYAVLQPDFFWPMWIFLHGFAIFFFYMGFVALSALFVQLVTRWYTKKTWPYRQAWPYAVAMTMIPVLFLVTLYHTAPSLTWLGVLLSFIYLIVPLRHIPVKSKLSKKPDSARLR</sequence>
<organism evidence="2 3">
    <name type="scientific">Exiguobacterium aurantiacum</name>
    <dbReference type="NCBI Taxonomy" id="33987"/>
    <lineage>
        <taxon>Bacteria</taxon>
        <taxon>Bacillati</taxon>
        <taxon>Bacillota</taxon>
        <taxon>Bacilli</taxon>
        <taxon>Bacillales</taxon>
        <taxon>Bacillales Family XII. Incertae Sedis</taxon>
        <taxon>Exiguobacterium</taxon>
    </lineage>
</organism>